<accession>A0ABU2HHU4</accession>
<evidence type="ECO:0000256" key="2">
    <source>
        <dbReference type="ARBA" id="ARBA00004713"/>
    </source>
</evidence>
<comment type="catalytic activity">
    <reaction evidence="14 15">
        <text>an alpha-Kdo-(2-&gt;6)-lipid IVA + ATP = a 4-O-phospho-alpha-Kdo-(2-&gt;6)-lipid IVA + ADP + H(+)</text>
        <dbReference type="Rhea" id="RHEA:74271"/>
        <dbReference type="ChEBI" id="CHEBI:15378"/>
        <dbReference type="ChEBI" id="CHEBI:30616"/>
        <dbReference type="ChEBI" id="CHEBI:176428"/>
        <dbReference type="ChEBI" id="CHEBI:193140"/>
        <dbReference type="ChEBI" id="CHEBI:456216"/>
        <dbReference type="EC" id="2.7.1.166"/>
    </reaction>
</comment>
<dbReference type="Proteomes" id="UP001267407">
    <property type="component" value="Unassembled WGS sequence"/>
</dbReference>
<gene>
    <name evidence="15" type="primary">kdkA</name>
    <name evidence="16" type="ORF">RKA07_11130</name>
</gene>
<keyword evidence="10 15" id="KW-0067">ATP-binding</keyword>
<reference evidence="16" key="1">
    <citation type="submission" date="2023-09" db="EMBL/GenBank/DDBJ databases">
        <title>Marinobacter sediminicola sp. nov. and Marinobacter maritimum sp. nov., isolated from marine sediment.</title>
        <authorList>
            <person name="An J."/>
        </authorList>
    </citation>
    <scope>NUCLEOTIDE SEQUENCE</scope>
    <source>
        <strain evidence="16">F60267</strain>
    </source>
</reference>
<comment type="subcellular location">
    <subcellularLocation>
        <location evidence="1 15">Cell inner membrane</location>
        <topology evidence="1 15">Peripheral membrane protein</topology>
        <orientation evidence="1 15">Cytoplasmic side</orientation>
    </subcellularLocation>
</comment>
<dbReference type="EMBL" id="JAVMBO010000015">
    <property type="protein sequence ID" value="MDS1310642.1"/>
    <property type="molecule type" value="Genomic_DNA"/>
</dbReference>
<comment type="function">
    <text evidence="15">Catalyzes the ATP-dependent phosphorylation of the 3-deoxy-D-manno-octulosonic acid (Kdo) residue in Kdo-lipid IV(A) at the 4-OH position.</text>
</comment>
<dbReference type="NCBIfam" id="NF002475">
    <property type="entry name" value="PRK01723.1"/>
    <property type="match status" value="1"/>
</dbReference>
<evidence type="ECO:0000256" key="14">
    <source>
        <dbReference type="ARBA" id="ARBA00034417"/>
    </source>
</evidence>
<evidence type="ECO:0000256" key="12">
    <source>
        <dbReference type="ARBA" id="ARBA00023136"/>
    </source>
</evidence>
<dbReference type="GO" id="GO:0016301">
    <property type="term" value="F:kinase activity"/>
    <property type="evidence" value="ECO:0007669"/>
    <property type="project" value="UniProtKB-KW"/>
</dbReference>
<evidence type="ECO:0000256" key="10">
    <source>
        <dbReference type="ARBA" id="ARBA00022840"/>
    </source>
</evidence>
<name>A0ABU2HHU4_9GAMM</name>
<evidence type="ECO:0000256" key="9">
    <source>
        <dbReference type="ARBA" id="ARBA00022777"/>
    </source>
</evidence>
<evidence type="ECO:0000256" key="5">
    <source>
        <dbReference type="ARBA" id="ARBA00022475"/>
    </source>
</evidence>
<keyword evidence="7 15" id="KW-0808">Transferase</keyword>
<evidence type="ECO:0000313" key="16">
    <source>
        <dbReference type="EMBL" id="MDS1310642.1"/>
    </source>
</evidence>
<dbReference type="RefSeq" id="WP_310966357.1">
    <property type="nucleotide sequence ID" value="NZ_JAVMBO010000015.1"/>
</dbReference>
<keyword evidence="6 15" id="KW-0997">Cell inner membrane</keyword>
<dbReference type="InterPro" id="IPR022826">
    <property type="entry name" value="KDO_kinase"/>
</dbReference>
<evidence type="ECO:0000256" key="1">
    <source>
        <dbReference type="ARBA" id="ARBA00004515"/>
    </source>
</evidence>
<feature type="active site" evidence="15">
    <location>
        <position position="168"/>
    </location>
</feature>
<protein>
    <recommendedName>
        <fullName evidence="13 15">3-deoxy-D-manno-octulosonic acid kinase</fullName>
        <shortName evidence="15">Kdo kinase</shortName>
        <ecNumber evidence="4 15">2.7.1.166</ecNumber>
    </recommendedName>
</protein>
<organism evidence="16 17">
    <name type="scientific">Marinobacter xiaoshiensis</name>
    <dbReference type="NCBI Taxonomy" id="3073652"/>
    <lineage>
        <taxon>Bacteria</taxon>
        <taxon>Pseudomonadati</taxon>
        <taxon>Pseudomonadota</taxon>
        <taxon>Gammaproteobacteria</taxon>
        <taxon>Pseudomonadales</taxon>
        <taxon>Marinobacteraceae</taxon>
        <taxon>Marinobacter</taxon>
    </lineage>
</organism>
<evidence type="ECO:0000256" key="4">
    <source>
        <dbReference type="ARBA" id="ARBA00011988"/>
    </source>
</evidence>
<evidence type="ECO:0000256" key="15">
    <source>
        <dbReference type="HAMAP-Rule" id="MF_00521"/>
    </source>
</evidence>
<evidence type="ECO:0000256" key="13">
    <source>
        <dbReference type="ARBA" id="ARBA00029511"/>
    </source>
</evidence>
<dbReference type="SUPFAM" id="SSF56112">
    <property type="entry name" value="Protein kinase-like (PK-like)"/>
    <property type="match status" value="1"/>
</dbReference>
<comment type="similarity">
    <text evidence="3 15">Belongs to the protein kinase superfamily. KdkA/RfaP family.</text>
</comment>
<evidence type="ECO:0000256" key="8">
    <source>
        <dbReference type="ARBA" id="ARBA00022741"/>
    </source>
</evidence>
<comment type="pathway">
    <text evidence="2 15">Bacterial outer membrane biogenesis; LPS core biosynthesis.</text>
</comment>
<evidence type="ECO:0000256" key="7">
    <source>
        <dbReference type="ARBA" id="ARBA00022679"/>
    </source>
</evidence>
<dbReference type="Gene3D" id="1.10.510.10">
    <property type="entry name" value="Transferase(Phosphotransferase) domain 1"/>
    <property type="match status" value="1"/>
</dbReference>
<sequence>MVETEIFKRENNSFILVNSDVIGNVTTDWFTPEYWGDKASLVGSGGRGGAWFIKAGDKEFVLREYLRGGLASHISRKTYAYTGEHNVRSFSEFRVLNRMISMDLPVPVPVAAWYRKVSPIQYRAAIIIERIKGATPLADLIGKLDSGDWHALGQTVRRFHDADVRHADLNCFNVLMVEKDFFLIDFDKGCIMPPSSRSNWKADNLNRLARSLKKVAGDAALNRFWNVFLNGYEGSSAA</sequence>
<keyword evidence="5 15" id="KW-1003">Cell membrane</keyword>
<keyword evidence="9 15" id="KW-0418">Kinase</keyword>
<dbReference type="EC" id="2.7.1.166" evidence="4 15"/>
<keyword evidence="12 15" id="KW-0472">Membrane</keyword>
<dbReference type="Pfam" id="PF06293">
    <property type="entry name" value="Kdo"/>
    <property type="match status" value="1"/>
</dbReference>
<evidence type="ECO:0000256" key="6">
    <source>
        <dbReference type="ARBA" id="ARBA00022519"/>
    </source>
</evidence>
<dbReference type="HAMAP" id="MF_00521">
    <property type="entry name" value="KDO_kinase"/>
    <property type="match status" value="1"/>
</dbReference>
<evidence type="ECO:0000313" key="17">
    <source>
        <dbReference type="Proteomes" id="UP001267407"/>
    </source>
</evidence>
<comment type="caution">
    <text evidence="16">The sequence shown here is derived from an EMBL/GenBank/DDBJ whole genome shotgun (WGS) entry which is preliminary data.</text>
</comment>
<keyword evidence="17" id="KW-1185">Reference proteome</keyword>
<evidence type="ECO:0000256" key="3">
    <source>
        <dbReference type="ARBA" id="ARBA00010327"/>
    </source>
</evidence>
<dbReference type="InterPro" id="IPR011009">
    <property type="entry name" value="Kinase-like_dom_sf"/>
</dbReference>
<evidence type="ECO:0000256" key="11">
    <source>
        <dbReference type="ARBA" id="ARBA00022985"/>
    </source>
</evidence>
<keyword evidence="11 15" id="KW-0448">Lipopolysaccharide biosynthesis</keyword>
<proteinExistence type="inferred from homology"/>
<keyword evidence="8 15" id="KW-0547">Nucleotide-binding</keyword>